<organism evidence="2 3">
    <name type="scientific">Dryococelus australis</name>
    <dbReference type="NCBI Taxonomy" id="614101"/>
    <lineage>
        <taxon>Eukaryota</taxon>
        <taxon>Metazoa</taxon>
        <taxon>Ecdysozoa</taxon>
        <taxon>Arthropoda</taxon>
        <taxon>Hexapoda</taxon>
        <taxon>Insecta</taxon>
        <taxon>Pterygota</taxon>
        <taxon>Neoptera</taxon>
        <taxon>Polyneoptera</taxon>
        <taxon>Phasmatodea</taxon>
        <taxon>Verophasmatodea</taxon>
        <taxon>Anareolatae</taxon>
        <taxon>Phasmatidae</taxon>
        <taxon>Eurycanthinae</taxon>
        <taxon>Dryococelus</taxon>
    </lineage>
</organism>
<evidence type="ECO:0000256" key="1">
    <source>
        <dbReference type="SAM" id="MobiDB-lite"/>
    </source>
</evidence>
<dbReference type="Proteomes" id="UP001159363">
    <property type="component" value="Chromosome 4"/>
</dbReference>
<sequence>MWSAAQVQPVDSERKSEERGVAIGDTSFSSSMASMMQQDKAYIHPILVASESEHEDVCEYGFRGFDSVSVPRNEEHFTRYPICKRVPNIIAHVQCISEYLM</sequence>
<evidence type="ECO:0000313" key="3">
    <source>
        <dbReference type="Proteomes" id="UP001159363"/>
    </source>
</evidence>
<proteinExistence type="predicted"/>
<reference evidence="2 3" key="1">
    <citation type="submission" date="2023-02" db="EMBL/GenBank/DDBJ databases">
        <title>LHISI_Scaffold_Assembly.</title>
        <authorList>
            <person name="Stuart O.P."/>
            <person name="Cleave R."/>
            <person name="Magrath M.J.L."/>
            <person name="Mikheyev A.S."/>
        </authorList>
    </citation>
    <scope>NUCLEOTIDE SEQUENCE [LARGE SCALE GENOMIC DNA]</scope>
    <source>
        <strain evidence="2">Daus_M_001</strain>
        <tissue evidence="2">Leg muscle</tissue>
    </source>
</reference>
<keyword evidence="3" id="KW-1185">Reference proteome</keyword>
<accession>A0ABQ9HKN1</accession>
<protein>
    <submittedName>
        <fullName evidence="2">Uncharacterized protein</fullName>
    </submittedName>
</protein>
<feature type="region of interest" description="Disordered" evidence="1">
    <location>
        <begin position="1"/>
        <end position="22"/>
    </location>
</feature>
<evidence type="ECO:0000313" key="2">
    <source>
        <dbReference type="EMBL" id="KAJ8884498.1"/>
    </source>
</evidence>
<feature type="compositionally biased region" description="Basic and acidic residues" evidence="1">
    <location>
        <begin position="11"/>
        <end position="20"/>
    </location>
</feature>
<comment type="caution">
    <text evidence="2">The sequence shown here is derived from an EMBL/GenBank/DDBJ whole genome shotgun (WGS) entry which is preliminary data.</text>
</comment>
<name>A0ABQ9HKN1_9NEOP</name>
<gene>
    <name evidence="2" type="ORF">PR048_016355</name>
</gene>
<dbReference type="EMBL" id="JARBHB010000005">
    <property type="protein sequence ID" value="KAJ8884498.1"/>
    <property type="molecule type" value="Genomic_DNA"/>
</dbReference>